<dbReference type="InterPro" id="IPR007418">
    <property type="entry name" value="DUF474"/>
</dbReference>
<feature type="transmembrane region" description="Helical" evidence="1">
    <location>
        <begin position="6"/>
        <end position="29"/>
    </location>
</feature>
<dbReference type="AlphaFoldDB" id="A0A0A2N7P4"/>
<protein>
    <recommendedName>
        <fullName evidence="6">Copper resistance protein D domain-containing protein</fullName>
    </recommendedName>
</protein>
<reference evidence="2 4" key="2">
    <citation type="submission" date="2018-05" db="EMBL/GenBank/DDBJ databases">
        <authorList>
            <person name="Lanie J.A."/>
            <person name="Ng W.-L."/>
            <person name="Kazmierczak K.M."/>
            <person name="Andrzejewski T.M."/>
            <person name="Davidsen T.M."/>
            <person name="Wayne K.J."/>
            <person name="Tettelin H."/>
            <person name="Glass J.I."/>
            <person name="Rusch D."/>
            <person name="Podicherti R."/>
            <person name="Tsui H.-C.T."/>
            <person name="Winkler M.E."/>
        </authorList>
    </citation>
    <scope>NUCLEOTIDE SEQUENCE [LARGE SCALE GENOMIC DNA]</scope>
    <source>
        <strain evidence="2 4">YBY</strain>
    </source>
</reference>
<evidence type="ECO:0000313" key="2">
    <source>
        <dbReference type="EMBL" id="PWE13945.1"/>
    </source>
</evidence>
<dbReference type="STRING" id="511.UZ73_12585"/>
<feature type="transmembrane region" description="Helical" evidence="1">
    <location>
        <begin position="55"/>
        <end position="74"/>
    </location>
</feature>
<evidence type="ECO:0008006" key="6">
    <source>
        <dbReference type="Google" id="ProtNLM"/>
    </source>
</evidence>
<keyword evidence="5" id="KW-1185">Reference proteome</keyword>
<dbReference type="eggNOG" id="COG3399">
    <property type="taxonomic scope" value="Bacteria"/>
</dbReference>
<dbReference type="RefSeq" id="WP_035270184.1">
    <property type="nucleotide sequence ID" value="NZ_CAXOJJ010000001.1"/>
</dbReference>
<dbReference type="Proteomes" id="UP001211866">
    <property type="component" value="Chromosome"/>
</dbReference>
<keyword evidence="1" id="KW-0812">Transmembrane</keyword>
<proteinExistence type="predicted"/>
<reference evidence="3 5" key="3">
    <citation type="submission" date="2022-05" db="EMBL/GenBank/DDBJ databases">
        <title>Complete sequence of strain NY11312.</title>
        <authorList>
            <person name="Zhou D."/>
        </authorList>
    </citation>
    <scope>NUCLEOTIDE SEQUENCE [LARGE SCALE GENOMIC DNA]</scope>
    <source>
        <strain evidence="3 5">NY11312</strain>
    </source>
</reference>
<evidence type="ECO:0000313" key="4">
    <source>
        <dbReference type="Proteomes" id="UP000245216"/>
    </source>
</evidence>
<dbReference type="EMBL" id="QEXO01000003">
    <property type="protein sequence ID" value="PWE13945.1"/>
    <property type="molecule type" value="Genomic_DNA"/>
</dbReference>
<keyword evidence="1" id="KW-0472">Membrane</keyword>
<dbReference type="EMBL" id="CP096916">
    <property type="protein sequence ID" value="WBM37873.1"/>
    <property type="molecule type" value="Genomic_DNA"/>
</dbReference>
<dbReference type="PIRSF" id="PIRSF015875">
    <property type="entry name" value="UCP015875"/>
    <property type="match status" value="1"/>
</dbReference>
<accession>A0A0A2N7P4</accession>
<reference evidence="2 4" key="1">
    <citation type="submission" date="2018-05" db="EMBL/GenBank/DDBJ databases">
        <title>Genome Sequence of an Efficient Indole-Degrading Bacterium, Alcaligenes sp.YBY.</title>
        <authorList>
            <person name="Yang B."/>
        </authorList>
    </citation>
    <scope>NUCLEOTIDE SEQUENCE [LARGE SCALE GENOMIC DNA]</scope>
    <source>
        <strain evidence="2 4">YBY</strain>
    </source>
</reference>
<dbReference type="Proteomes" id="UP000245216">
    <property type="component" value="Unassembled WGS sequence"/>
</dbReference>
<evidence type="ECO:0000313" key="3">
    <source>
        <dbReference type="EMBL" id="WBM37873.1"/>
    </source>
</evidence>
<feature type="transmembrane region" description="Helical" evidence="1">
    <location>
        <begin position="126"/>
        <end position="145"/>
    </location>
</feature>
<organism evidence="2 4">
    <name type="scientific">Alcaligenes faecalis</name>
    <dbReference type="NCBI Taxonomy" id="511"/>
    <lineage>
        <taxon>Bacteria</taxon>
        <taxon>Pseudomonadati</taxon>
        <taxon>Pseudomonadota</taxon>
        <taxon>Betaproteobacteria</taxon>
        <taxon>Burkholderiales</taxon>
        <taxon>Alcaligenaceae</taxon>
        <taxon>Alcaligenes</taxon>
    </lineage>
</organism>
<keyword evidence="1" id="KW-1133">Transmembrane helix</keyword>
<dbReference type="GeneID" id="96775279"/>
<evidence type="ECO:0000313" key="5">
    <source>
        <dbReference type="Proteomes" id="UP001211866"/>
    </source>
</evidence>
<name>A0A0A2N7P4_ALCFA</name>
<feature type="transmembrane region" description="Helical" evidence="1">
    <location>
        <begin position="86"/>
        <end position="105"/>
    </location>
</feature>
<dbReference type="KEGG" id="afa:UZ73_12585"/>
<gene>
    <name evidence="2" type="ORF">DF183_12345</name>
    <name evidence="3" type="ORF">M2J83_19090</name>
</gene>
<evidence type="ECO:0000256" key="1">
    <source>
        <dbReference type="SAM" id="Phobius"/>
    </source>
</evidence>
<dbReference type="OrthoDB" id="5955722at2"/>
<accession>A0A0M7EVV2</accession>
<sequence length="147" mass="16944">MTAYPVILLFHLFAALFFIGTVFFEVLMLEGIRKHVPREAMRTLEIAIGDRARRIMPWVLLVLYSAGIGLAWHHRAALAHPFDNTLGLFLTIKILLALSVFGHFLTAMTLRRTGRMKSIHFKRIHLSVFCHMVGIVILAKTMFYLHW</sequence>